<comment type="caution">
    <text evidence="1">The sequence shown here is derived from an EMBL/GenBank/DDBJ whole genome shotgun (WGS) entry which is preliminary data.</text>
</comment>
<gene>
    <name evidence="1" type="ORF">GCM10017774_74200</name>
</gene>
<dbReference type="EMBL" id="BNAR01000016">
    <property type="protein sequence ID" value="GHH56321.1"/>
    <property type="molecule type" value="Genomic_DNA"/>
</dbReference>
<dbReference type="Gene3D" id="3.40.50.150">
    <property type="entry name" value="Vaccinia Virus protein VP39"/>
    <property type="match status" value="1"/>
</dbReference>
<reference evidence="2" key="1">
    <citation type="journal article" date="2019" name="Int. J. Syst. Evol. Microbiol.">
        <title>The Global Catalogue of Microorganisms (GCM) 10K type strain sequencing project: providing services to taxonomists for standard genome sequencing and annotation.</title>
        <authorList>
            <consortium name="The Broad Institute Genomics Platform"/>
            <consortium name="The Broad Institute Genome Sequencing Center for Infectious Disease"/>
            <person name="Wu L."/>
            <person name="Ma J."/>
        </authorList>
    </citation>
    <scope>NUCLEOTIDE SEQUENCE [LARGE SCALE GENOMIC DNA]</scope>
    <source>
        <strain evidence="2">CGMCC 4.7367</strain>
    </source>
</reference>
<proteinExistence type="predicted"/>
<dbReference type="RefSeq" id="WP_191304069.1">
    <property type="nucleotide sequence ID" value="NZ_BNAR01000016.1"/>
</dbReference>
<keyword evidence="2" id="KW-1185">Reference proteome</keyword>
<sequence length="119" mass="12934">MSNWIPQAVAGFDWAGVRVLVDVGSLLVMTPEANPGVCGNLVAWTRPQPVRVRCSIARARRRTEVTCGQLCGPSLFENAFLLSDVSHNWNDENAHRILARCVATIDRAPAVKPSSCSCT</sequence>
<name>A0ABQ3MST7_9PSEU</name>
<dbReference type="Proteomes" id="UP000605568">
    <property type="component" value="Unassembled WGS sequence"/>
</dbReference>
<evidence type="ECO:0000313" key="2">
    <source>
        <dbReference type="Proteomes" id="UP000605568"/>
    </source>
</evidence>
<evidence type="ECO:0000313" key="1">
    <source>
        <dbReference type="EMBL" id="GHH56321.1"/>
    </source>
</evidence>
<accession>A0ABQ3MST7</accession>
<protein>
    <submittedName>
        <fullName evidence="1">Uncharacterized protein</fullName>
    </submittedName>
</protein>
<organism evidence="1 2">
    <name type="scientific">Lentzea cavernae</name>
    <dbReference type="NCBI Taxonomy" id="2020703"/>
    <lineage>
        <taxon>Bacteria</taxon>
        <taxon>Bacillati</taxon>
        <taxon>Actinomycetota</taxon>
        <taxon>Actinomycetes</taxon>
        <taxon>Pseudonocardiales</taxon>
        <taxon>Pseudonocardiaceae</taxon>
        <taxon>Lentzea</taxon>
    </lineage>
</organism>
<dbReference type="InterPro" id="IPR029063">
    <property type="entry name" value="SAM-dependent_MTases_sf"/>
</dbReference>